<dbReference type="STRING" id="279824.SAMN03080617_04074"/>
<name>A0A1G5ZMC1_9BACT</name>
<dbReference type="Proteomes" id="UP000198756">
    <property type="component" value="Unassembled WGS sequence"/>
</dbReference>
<evidence type="ECO:0000313" key="3">
    <source>
        <dbReference type="Proteomes" id="UP000198756"/>
    </source>
</evidence>
<keyword evidence="1" id="KW-0812">Transmembrane</keyword>
<protein>
    <submittedName>
        <fullName evidence="2">Uncharacterized protein</fullName>
    </submittedName>
</protein>
<accession>A0A1G5ZMC1</accession>
<gene>
    <name evidence="2" type="ORF">SAMN03080617_04074</name>
</gene>
<reference evidence="3" key="1">
    <citation type="submission" date="2016-10" db="EMBL/GenBank/DDBJ databases">
        <authorList>
            <person name="Varghese N."/>
            <person name="Submissions S."/>
        </authorList>
    </citation>
    <scope>NUCLEOTIDE SEQUENCE [LARGE SCALE GENOMIC DNA]</scope>
    <source>
        <strain evidence="3">DSM 22703</strain>
    </source>
</reference>
<dbReference type="EMBL" id="FMXE01000045">
    <property type="protein sequence ID" value="SDA95443.1"/>
    <property type="molecule type" value="Genomic_DNA"/>
</dbReference>
<organism evidence="2 3">
    <name type="scientific">Algoriphagus alkaliphilus</name>
    <dbReference type="NCBI Taxonomy" id="279824"/>
    <lineage>
        <taxon>Bacteria</taxon>
        <taxon>Pseudomonadati</taxon>
        <taxon>Bacteroidota</taxon>
        <taxon>Cytophagia</taxon>
        <taxon>Cytophagales</taxon>
        <taxon>Cyclobacteriaceae</taxon>
        <taxon>Algoriphagus</taxon>
    </lineage>
</organism>
<evidence type="ECO:0000256" key="1">
    <source>
        <dbReference type="SAM" id="Phobius"/>
    </source>
</evidence>
<proteinExistence type="predicted"/>
<feature type="transmembrane region" description="Helical" evidence="1">
    <location>
        <begin position="132"/>
        <end position="151"/>
    </location>
</feature>
<keyword evidence="1" id="KW-1133">Transmembrane helix</keyword>
<keyword evidence="3" id="KW-1185">Reference proteome</keyword>
<sequence length="166" mass="18929">MFWKILAIYLAPISRSGSIDLPVPHKDEQPFPDLHPERNLFDLSTHKVCLASFVTIGAVGSYPTFSPLPFNRLRDKPCVERRFVSVALSVLRLSPAEVLPVRKYGALRCPDFPLSRPNSYRVRDSGKSTCTLQFTGFSLIWVHFIFSLPLIRILKKTYVRVFGLSY</sequence>
<evidence type="ECO:0000313" key="2">
    <source>
        <dbReference type="EMBL" id="SDA95443.1"/>
    </source>
</evidence>
<keyword evidence="1" id="KW-0472">Membrane</keyword>
<dbReference type="AlphaFoldDB" id="A0A1G5ZMC1"/>